<dbReference type="RefSeq" id="WP_221421819.1">
    <property type="nucleotide sequence ID" value="NZ_CP081297.1"/>
</dbReference>
<evidence type="ECO:0000313" key="2">
    <source>
        <dbReference type="Proteomes" id="UP000824280"/>
    </source>
</evidence>
<organism evidence="1 2">
    <name type="scientific">Qipengyuania psychrotolerans</name>
    <dbReference type="NCBI Taxonomy" id="2867238"/>
    <lineage>
        <taxon>Bacteria</taxon>
        <taxon>Pseudomonadati</taxon>
        <taxon>Pseudomonadota</taxon>
        <taxon>Alphaproteobacteria</taxon>
        <taxon>Sphingomonadales</taxon>
        <taxon>Erythrobacteraceae</taxon>
        <taxon>Qipengyuania</taxon>
    </lineage>
</organism>
<proteinExistence type="predicted"/>
<evidence type="ECO:0000313" key="1">
    <source>
        <dbReference type="EMBL" id="QZD86274.1"/>
    </source>
</evidence>
<name>A0ABX8ZBM2_9SPHN</name>
<dbReference type="SUPFAM" id="SSF53756">
    <property type="entry name" value="UDP-Glycosyltransferase/glycogen phosphorylase"/>
    <property type="match status" value="1"/>
</dbReference>
<protein>
    <recommendedName>
        <fullName evidence="3">Glycosyl transferase</fullName>
    </recommendedName>
</protein>
<gene>
    <name evidence="1" type="ORF">K3166_08370</name>
</gene>
<dbReference type="InterPro" id="IPR043148">
    <property type="entry name" value="TagF_C"/>
</dbReference>
<reference evidence="1 2" key="1">
    <citation type="submission" date="2021-08" db="EMBL/GenBank/DDBJ databases">
        <title>Comparative Genomics Analysis of the Genus Qipengyuania Reveals Extensive Genetic Diversity and Metabolic Versatility, Including the Description of Fifteen Novel Species.</title>
        <authorList>
            <person name="Liu Y."/>
        </authorList>
    </citation>
    <scope>NUCLEOTIDE SEQUENCE [LARGE SCALE GENOMIC DNA]</scope>
    <source>
        <strain evidence="1 2">1XM2-8</strain>
    </source>
</reference>
<keyword evidence="2" id="KW-1185">Reference proteome</keyword>
<accession>A0ABX8ZBM2</accession>
<evidence type="ECO:0008006" key="3">
    <source>
        <dbReference type="Google" id="ProtNLM"/>
    </source>
</evidence>
<dbReference type="Proteomes" id="UP000824280">
    <property type="component" value="Chromosome"/>
</dbReference>
<sequence>MKVGFLFNHSVAHQVAHSLPIAAAIAEFHPQVELTLFVCGGASEDEVRRLWSIAGHSKDDQRIEKLAPATRTAEFLTKASGDALPAERISILAQNAARFEELDALVVPEKTSTLLKTRFGLDRLALIHTRHGAGDRAIGFDKASGRFDLVLLSGEKIRQRLDDAGLLKPGGHAIVGYPKFDALLDQPHEPVFQNDRPKVLYNPHPSPALSSWYRMGPQVLEWFAQQDRFNLIFAPHVMLFARQLTVALSPFSIAKVPEIPSRIAELPHIHIDKGSEKSVDMTYVRAADIYLGDASSQVYEFLAEPRPCVFLNPNEHHWQDNPDFTHWQTGRVAANLDEMKIALGNSLSSPDAFREVQEKLFAETFDLRSQRSSVRAADAIVSWLGENRAR</sequence>
<dbReference type="Gene3D" id="3.40.50.12580">
    <property type="match status" value="1"/>
</dbReference>
<dbReference type="EMBL" id="CP081297">
    <property type="protein sequence ID" value="QZD86274.1"/>
    <property type="molecule type" value="Genomic_DNA"/>
</dbReference>